<dbReference type="SUPFAM" id="SSF53335">
    <property type="entry name" value="S-adenosyl-L-methionine-dependent methyltransferases"/>
    <property type="match status" value="1"/>
</dbReference>
<dbReference type="Gene3D" id="1.20.1260.30">
    <property type="match status" value="1"/>
</dbReference>
<evidence type="ECO:0000256" key="9">
    <source>
        <dbReference type="SAM" id="Phobius"/>
    </source>
</evidence>
<dbReference type="Proteomes" id="UP000004956">
    <property type="component" value="Unassembled WGS sequence"/>
</dbReference>
<dbReference type="Pfam" id="PF02384">
    <property type="entry name" value="N6_Mtase"/>
    <property type="match status" value="1"/>
</dbReference>
<feature type="coiled-coil region" evidence="8">
    <location>
        <begin position="483"/>
        <end position="510"/>
    </location>
</feature>
<dbReference type="GO" id="GO:0009007">
    <property type="term" value="F:site-specific DNA-methyltransferase (adenine-specific) activity"/>
    <property type="evidence" value="ECO:0007669"/>
    <property type="project" value="UniProtKB-EC"/>
</dbReference>
<keyword evidence="8" id="KW-0175">Coiled coil</keyword>
<evidence type="ECO:0000256" key="7">
    <source>
        <dbReference type="ARBA" id="ARBA00047942"/>
    </source>
</evidence>
<evidence type="ECO:0000313" key="13">
    <source>
        <dbReference type="Proteomes" id="UP000004956"/>
    </source>
</evidence>
<evidence type="ECO:0000256" key="1">
    <source>
        <dbReference type="ARBA" id="ARBA00006594"/>
    </source>
</evidence>
<protein>
    <recommendedName>
        <fullName evidence="2">site-specific DNA-methyltransferase (adenine-specific)</fullName>
        <ecNumber evidence="2">2.1.1.72</ecNumber>
    </recommendedName>
</protein>
<evidence type="ECO:0000256" key="6">
    <source>
        <dbReference type="ARBA" id="ARBA00022747"/>
    </source>
</evidence>
<dbReference type="GO" id="GO:0009307">
    <property type="term" value="P:DNA restriction-modification system"/>
    <property type="evidence" value="ECO:0007669"/>
    <property type="project" value="UniProtKB-KW"/>
</dbReference>
<dbReference type="EMBL" id="AFBQ01000188">
    <property type="protein sequence ID" value="EHY31272.1"/>
    <property type="molecule type" value="Genomic_DNA"/>
</dbReference>
<dbReference type="InterPro" id="IPR003356">
    <property type="entry name" value="DNA_methylase_A-5"/>
</dbReference>
<organism evidence="12 13">
    <name type="scientific">Sutterella parvirubra YIT 11816</name>
    <dbReference type="NCBI Taxonomy" id="762967"/>
    <lineage>
        <taxon>Bacteria</taxon>
        <taxon>Pseudomonadati</taxon>
        <taxon>Pseudomonadota</taxon>
        <taxon>Betaproteobacteria</taxon>
        <taxon>Burkholderiales</taxon>
        <taxon>Sutterellaceae</taxon>
        <taxon>Sutterella</taxon>
    </lineage>
</organism>
<keyword evidence="9" id="KW-0812">Transmembrane</keyword>
<keyword evidence="5" id="KW-0949">S-adenosyl-L-methionine</keyword>
<feature type="transmembrane region" description="Helical" evidence="9">
    <location>
        <begin position="386"/>
        <end position="409"/>
    </location>
</feature>
<dbReference type="GO" id="GO:0032259">
    <property type="term" value="P:methylation"/>
    <property type="evidence" value="ECO:0007669"/>
    <property type="project" value="UniProtKB-KW"/>
</dbReference>
<dbReference type="PANTHER" id="PTHR42933">
    <property type="entry name" value="SLR6095 PROTEIN"/>
    <property type="match status" value="1"/>
</dbReference>
<dbReference type="InterPro" id="IPR029063">
    <property type="entry name" value="SAM-dependent_MTases_sf"/>
</dbReference>
<dbReference type="EC" id="2.1.1.72" evidence="2"/>
<evidence type="ECO:0000259" key="10">
    <source>
        <dbReference type="Pfam" id="PF02384"/>
    </source>
</evidence>
<dbReference type="InterPro" id="IPR051537">
    <property type="entry name" value="DNA_Adenine_Mtase"/>
</dbReference>
<dbReference type="PROSITE" id="PS00092">
    <property type="entry name" value="N6_MTASE"/>
    <property type="match status" value="1"/>
</dbReference>
<name>H3KF42_9BURK</name>
<dbReference type="GO" id="GO:0003677">
    <property type="term" value="F:DNA binding"/>
    <property type="evidence" value="ECO:0007669"/>
    <property type="project" value="InterPro"/>
</dbReference>
<keyword evidence="9" id="KW-1133">Transmembrane helix</keyword>
<dbReference type="InterPro" id="IPR002052">
    <property type="entry name" value="DNA_methylase_N6_adenine_CS"/>
</dbReference>
<dbReference type="NCBIfam" id="TIGR00497">
    <property type="entry name" value="hsdM"/>
    <property type="match status" value="1"/>
</dbReference>
<evidence type="ECO:0000256" key="8">
    <source>
        <dbReference type="SAM" id="Coils"/>
    </source>
</evidence>
<dbReference type="PRINTS" id="PR00507">
    <property type="entry name" value="N12N6MTFRASE"/>
</dbReference>
<feature type="domain" description="DNA methylase adenine-specific" evidence="10">
    <location>
        <begin position="172"/>
        <end position="486"/>
    </location>
</feature>
<dbReference type="PANTHER" id="PTHR42933:SF1">
    <property type="entry name" value="SITE-SPECIFIC DNA-METHYLTRANSFERASE (ADENINE-SPECIFIC)"/>
    <property type="match status" value="1"/>
</dbReference>
<dbReference type="InterPro" id="IPR038333">
    <property type="entry name" value="T1MK-like_N_sf"/>
</dbReference>
<evidence type="ECO:0000259" key="11">
    <source>
        <dbReference type="Pfam" id="PF12161"/>
    </source>
</evidence>
<sequence length="523" mass="59113">MQLTSRDLNAALWAAADEMRKVMSADVYKDYLLGLVFYKALSDKMLVEAYDLLTDEKPESLEAAQEAYETAAADPDTWEELEAEMTARFGCAILPQHTFTAFYEQINNRTFMLRDLQQAFREVETAKGDVYEGLFEDFDVDSKDLGKTVDKRNDMIASVIKALAHIDFNLYDEDALGDAYEYLISQFASESGKKAGEFYTPQSVSELIASIVTHGQASKYGFTVYDPTCGSGSLLLQIRKFVENAGGVDNQAAVHYFGQELKNQTYNLARMNMMLHRVPGSHQHLRNGDTLDADWPTDEPTNFDAVVMNPPYSQKYDAREGLLSDPRFAPYKKLPPASKADFAFLIHGFYHLKETGTMGIVLPHGVLFRGGAEGVIRQRLLETGSIYAVIGLPAGIFFSTGIPTCVIILKKQNPSRDVLFIDASKDFKKERAKNYLMPEHLEKIFQAYLDRKDVEKYAHLASFDEIRENDFNLNIPRYVDTSEEEEEIDLQAVFRELAEIEREEAEVDRKLAGFFAELGISMK</sequence>
<comment type="catalytic activity">
    <reaction evidence="7">
        <text>a 2'-deoxyadenosine in DNA + S-adenosyl-L-methionine = an N(6)-methyl-2'-deoxyadenosine in DNA + S-adenosyl-L-homocysteine + H(+)</text>
        <dbReference type="Rhea" id="RHEA:15197"/>
        <dbReference type="Rhea" id="RHEA-COMP:12418"/>
        <dbReference type="Rhea" id="RHEA-COMP:12419"/>
        <dbReference type="ChEBI" id="CHEBI:15378"/>
        <dbReference type="ChEBI" id="CHEBI:57856"/>
        <dbReference type="ChEBI" id="CHEBI:59789"/>
        <dbReference type="ChEBI" id="CHEBI:90615"/>
        <dbReference type="ChEBI" id="CHEBI:90616"/>
        <dbReference type="EC" id="2.1.1.72"/>
    </reaction>
</comment>
<evidence type="ECO:0000256" key="4">
    <source>
        <dbReference type="ARBA" id="ARBA00022679"/>
    </source>
</evidence>
<dbReference type="PATRIC" id="fig|762967.3.peg.1068"/>
<evidence type="ECO:0000313" key="12">
    <source>
        <dbReference type="EMBL" id="EHY31272.1"/>
    </source>
</evidence>
<keyword evidence="3" id="KW-0489">Methyltransferase</keyword>
<dbReference type="InterPro" id="IPR022749">
    <property type="entry name" value="D12N6_MeTrfase_N"/>
</dbReference>
<dbReference type="GO" id="GO:0008170">
    <property type="term" value="F:N-methyltransferase activity"/>
    <property type="evidence" value="ECO:0007669"/>
    <property type="project" value="InterPro"/>
</dbReference>
<comment type="caution">
    <text evidence="12">The sequence shown here is derived from an EMBL/GenBank/DDBJ whole genome shotgun (WGS) entry which is preliminary data.</text>
</comment>
<evidence type="ECO:0000256" key="3">
    <source>
        <dbReference type="ARBA" id="ARBA00022603"/>
    </source>
</evidence>
<dbReference type="STRING" id="762967.HMPREF9440_01359"/>
<gene>
    <name evidence="12" type="ORF">HMPREF9440_01359</name>
</gene>
<dbReference type="RefSeq" id="WP_008542275.1">
    <property type="nucleotide sequence ID" value="NZ_JH604962.1"/>
</dbReference>
<dbReference type="Pfam" id="PF12161">
    <property type="entry name" value="HsdM_N"/>
    <property type="match status" value="1"/>
</dbReference>
<evidence type="ECO:0000256" key="5">
    <source>
        <dbReference type="ARBA" id="ARBA00022691"/>
    </source>
</evidence>
<proteinExistence type="inferred from homology"/>
<dbReference type="HOGENOM" id="CLU_013049_0_2_4"/>
<dbReference type="OrthoDB" id="9784823at2"/>
<feature type="domain" description="N6 adenine-specific DNA methyltransferase N-terminal" evidence="11">
    <location>
        <begin position="8"/>
        <end position="162"/>
    </location>
</feature>
<comment type="similarity">
    <text evidence="1">Belongs to the N(4)/N(6)-methyltransferase family.</text>
</comment>
<dbReference type="Gene3D" id="3.40.50.150">
    <property type="entry name" value="Vaccinia Virus protein VP39"/>
    <property type="match status" value="1"/>
</dbReference>
<dbReference type="InterPro" id="IPR004546">
    <property type="entry name" value="Restrct_endonuc_T1M"/>
</dbReference>
<keyword evidence="6" id="KW-0680">Restriction system</keyword>
<keyword evidence="9" id="KW-0472">Membrane</keyword>
<accession>H3KF42</accession>
<keyword evidence="4" id="KW-0808">Transferase</keyword>
<keyword evidence="13" id="KW-1185">Reference proteome</keyword>
<reference evidence="12 13" key="1">
    <citation type="submission" date="2011-11" db="EMBL/GenBank/DDBJ databases">
        <authorList>
            <person name="Weinstock G."/>
            <person name="Sodergren E."/>
            <person name="Clifton S."/>
            <person name="Fulton L."/>
            <person name="Fulton B."/>
            <person name="Courtney L."/>
            <person name="Fronick C."/>
            <person name="Harrison M."/>
            <person name="Strong C."/>
            <person name="Farmer C."/>
            <person name="Delahaunty K."/>
            <person name="Markovic C."/>
            <person name="Hall O."/>
            <person name="Minx P."/>
            <person name="Tomlinson C."/>
            <person name="Mitreva M."/>
            <person name="Hou S."/>
            <person name="Chen J."/>
            <person name="Wollam A."/>
            <person name="Pepin K.H."/>
            <person name="Johnson M."/>
            <person name="Bhonagiri V."/>
            <person name="Zhang X."/>
            <person name="Suruliraj S."/>
            <person name="Warren W."/>
            <person name="Chinwalla A."/>
            <person name="Mardis E.R."/>
            <person name="Wilson R.K."/>
        </authorList>
    </citation>
    <scope>NUCLEOTIDE SEQUENCE [LARGE SCALE GENOMIC DNA]</scope>
    <source>
        <strain evidence="12 13">YIT 11816</strain>
    </source>
</reference>
<evidence type="ECO:0000256" key="2">
    <source>
        <dbReference type="ARBA" id="ARBA00011900"/>
    </source>
</evidence>
<dbReference type="AlphaFoldDB" id="H3KF42"/>